<reference evidence="1 2" key="1">
    <citation type="journal article" date="2016" name="Nat. Commun.">
        <title>Extremotolerant tardigrade genome and improved radiotolerance of human cultured cells by tardigrade-unique protein.</title>
        <authorList>
            <person name="Hashimoto T."/>
            <person name="Horikawa D.D."/>
            <person name="Saito Y."/>
            <person name="Kuwahara H."/>
            <person name="Kozuka-Hata H."/>
            <person name="Shin-I T."/>
            <person name="Minakuchi Y."/>
            <person name="Ohishi K."/>
            <person name="Motoyama A."/>
            <person name="Aizu T."/>
            <person name="Enomoto A."/>
            <person name="Kondo K."/>
            <person name="Tanaka S."/>
            <person name="Hara Y."/>
            <person name="Koshikawa S."/>
            <person name="Sagara H."/>
            <person name="Miura T."/>
            <person name="Yokobori S."/>
            <person name="Miyagawa K."/>
            <person name="Suzuki Y."/>
            <person name="Kubo T."/>
            <person name="Oyama M."/>
            <person name="Kohara Y."/>
            <person name="Fujiyama A."/>
            <person name="Arakawa K."/>
            <person name="Katayama T."/>
            <person name="Toyoda A."/>
            <person name="Kunieda T."/>
        </authorList>
    </citation>
    <scope>NUCLEOTIDE SEQUENCE [LARGE SCALE GENOMIC DNA]</scope>
    <source>
        <strain evidence="1 2">YOKOZUNA-1</strain>
    </source>
</reference>
<evidence type="ECO:0000313" key="1">
    <source>
        <dbReference type="EMBL" id="GAU97733.1"/>
    </source>
</evidence>
<dbReference type="EMBL" id="BDGG01000004">
    <property type="protein sequence ID" value="GAU97733.1"/>
    <property type="molecule type" value="Genomic_DNA"/>
</dbReference>
<dbReference type="Proteomes" id="UP000186922">
    <property type="component" value="Unassembled WGS sequence"/>
</dbReference>
<dbReference type="AlphaFoldDB" id="A0A1D1VFQ6"/>
<protein>
    <submittedName>
        <fullName evidence="1">Uncharacterized protein</fullName>
    </submittedName>
</protein>
<evidence type="ECO:0000313" key="2">
    <source>
        <dbReference type="Proteomes" id="UP000186922"/>
    </source>
</evidence>
<organism evidence="1 2">
    <name type="scientific">Ramazzottius varieornatus</name>
    <name type="common">Water bear</name>
    <name type="synonym">Tardigrade</name>
    <dbReference type="NCBI Taxonomy" id="947166"/>
    <lineage>
        <taxon>Eukaryota</taxon>
        <taxon>Metazoa</taxon>
        <taxon>Ecdysozoa</taxon>
        <taxon>Tardigrada</taxon>
        <taxon>Eutardigrada</taxon>
        <taxon>Parachela</taxon>
        <taxon>Hypsibioidea</taxon>
        <taxon>Ramazzottiidae</taxon>
        <taxon>Ramazzottius</taxon>
    </lineage>
</organism>
<gene>
    <name evidence="1" type="primary">RvY_08979-1</name>
    <name evidence="1" type="synonym">RvY_08979.1</name>
    <name evidence="1" type="ORF">RvY_08979</name>
</gene>
<keyword evidence="2" id="KW-1185">Reference proteome</keyword>
<sequence length="82" mass="9624">MPSTSERKRLIGDLEEWVVGRKLMKMNLDLDEDDDDDDDEVDVPTMLLQLVSATRYIQRPEVPKSKHFVQHVLPVLDDDRFK</sequence>
<name>A0A1D1VFQ6_RAMVA</name>
<proteinExistence type="predicted"/>
<accession>A0A1D1VFQ6</accession>
<comment type="caution">
    <text evidence="1">The sequence shown here is derived from an EMBL/GenBank/DDBJ whole genome shotgun (WGS) entry which is preliminary data.</text>
</comment>